<gene>
    <name evidence="2" type="ORF">TUM3794_26300</name>
</gene>
<organism evidence="2 3">
    <name type="scientific">Shewanella colwelliana</name>
    <name type="common">Alteromonas colwelliana</name>
    <dbReference type="NCBI Taxonomy" id="23"/>
    <lineage>
        <taxon>Bacteria</taxon>
        <taxon>Pseudomonadati</taxon>
        <taxon>Pseudomonadota</taxon>
        <taxon>Gammaproteobacteria</taxon>
        <taxon>Alteromonadales</taxon>
        <taxon>Shewanellaceae</taxon>
        <taxon>Shewanella</taxon>
    </lineage>
</organism>
<dbReference type="SUPFAM" id="SSF56935">
    <property type="entry name" value="Porins"/>
    <property type="match status" value="1"/>
</dbReference>
<keyword evidence="3" id="KW-1185">Reference proteome</keyword>
<sequence>MKLKTKIYLCIGLFSFFSAPLTASEYLFGGFLKANARIVDGNIAFQDSWTGGGSVAESAKRTQFSAAESRFNMGIKHGDVTGFVEIDFAGSSQGNGVFSNSYSPRLRHAYIEYQGITAGQTWSTMVNSSAFAETADLGGPLVGQAMVRQALVKLTQGNWQLALENPYTYGTQPETTTKDKQWIDTNNDYVPDAIIRYNQSGDWGNVSLSSLFRYLDPANTAQFGAGVSLAANLNTFGRDDIKLQLHYGNLGRYVGTDAARDIINGELETTTAAMFAYRHFWTERTRSSLFYGRTKTDVEATDRSHIGLNVFTNLTPALVLGFEVGRYQINDANSSYHQTFPAQGASNYAQLSMQFHL</sequence>
<reference evidence="2 3" key="1">
    <citation type="submission" date="2021-05" db="EMBL/GenBank/DDBJ databases">
        <title>Molecular characterization for Shewanella algae harboring chromosomal blaOXA-55-like strains isolated from clinical and environment sample.</title>
        <authorList>
            <person name="Ohama Y."/>
            <person name="Aoki K."/>
            <person name="Harada S."/>
            <person name="Moriya K."/>
            <person name="Ishii Y."/>
            <person name="Tateda K."/>
        </authorList>
    </citation>
    <scope>NUCLEOTIDE SEQUENCE [LARGE SCALE GENOMIC DNA]</scope>
    <source>
        <strain evidence="2 3">MBTL60-118</strain>
    </source>
</reference>
<evidence type="ECO:0000313" key="2">
    <source>
        <dbReference type="EMBL" id="GIU42595.1"/>
    </source>
</evidence>
<accession>A0ABQ4P520</accession>
<dbReference type="EMBL" id="BPEU01000018">
    <property type="protein sequence ID" value="GIU42595.1"/>
    <property type="molecule type" value="Genomic_DNA"/>
</dbReference>
<evidence type="ECO:0008006" key="4">
    <source>
        <dbReference type="Google" id="ProtNLM"/>
    </source>
</evidence>
<dbReference type="RefSeq" id="WP_220757161.1">
    <property type="nucleotide sequence ID" value="NZ_BPEU01000018.1"/>
</dbReference>
<name>A0ABQ4P520_SHECO</name>
<evidence type="ECO:0000256" key="1">
    <source>
        <dbReference type="SAM" id="SignalP"/>
    </source>
</evidence>
<dbReference type="Pfam" id="PF19577">
    <property type="entry name" value="DcaP"/>
    <property type="match status" value="1"/>
</dbReference>
<comment type="caution">
    <text evidence="2">The sequence shown here is derived from an EMBL/GenBank/DDBJ whole genome shotgun (WGS) entry which is preliminary data.</text>
</comment>
<feature type="chain" id="PRO_5046928776" description="Porin" evidence="1">
    <location>
        <begin position="24"/>
        <end position="357"/>
    </location>
</feature>
<protein>
    <recommendedName>
        <fullName evidence="4">Porin</fullName>
    </recommendedName>
</protein>
<dbReference type="Proteomes" id="UP000773469">
    <property type="component" value="Unassembled WGS sequence"/>
</dbReference>
<dbReference type="InterPro" id="IPR045748">
    <property type="entry name" value="DcaP"/>
</dbReference>
<feature type="signal peptide" evidence="1">
    <location>
        <begin position="1"/>
        <end position="23"/>
    </location>
</feature>
<proteinExistence type="predicted"/>
<keyword evidence="1" id="KW-0732">Signal</keyword>
<evidence type="ECO:0000313" key="3">
    <source>
        <dbReference type="Proteomes" id="UP000773469"/>
    </source>
</evidence>